<name>E6WTE3_PSEUU</name>
<dbReference type="InterPro" id="IPR025644">
    <property type="entry name" value="DUF4344"/>
</dbReference>
<feature type="signal peptide" evidence="1">
    <location>
        <begin position="1"/>
        <end position="24"/>
    </location>
</feature>
<dbReference type="HOGENOM" id="CLU_066427_0_0_6"/>
<keyword evidence="1" id="KW-0732">Signal</keyword>
<dbReference type="RefSeq" id="WP_013535270.1">
    <property type="nucleotide sequence ID" value="NC_014924.1"/>
</dbReference>
<gene>
    <name evidence="2" type="ordered locus">Psesu_1597</name>
</gene>
<dbReference type="EMBL" id="CP002446">
    <property type="protein sequence ID" value="ADV27442.1"/>
    <property type="molecule type" value="Genomic_DNA"/>
</dbReference>
<evidence type="ECO:0000256" key="1">
    <source>
        <dbReference type="SAM" id="SignalP"/>
    </source>
</evidence>
<organism evidence="2 3">
    <name type="scientific">Pseudoxanthomonas suwonensis (strain 11-1)</name>
    <dbReference type="NCBI Taxonomy" id="743721"/>
    <lineage>
        <taxon>Bacteria</taxon>
        <taxon>Pseudomonadati</taxon>
        <taxon>Pseudomonadota</taxon>
        <taxon>Gammaproteobacteria</taxon>
        <taxon>Lysobacterales</taxon>
        <taxon>Lysobacteraceae</taxon>
        <taxon>Pseudoxanthomonas</taxon>
    </lineage>
</organism>
<dbReference type="KEGG" id="psu:Psesu_1597"/>
<proteinExistence type="predicted"/>
<evidence type="ECO:0000313" key="3">
    <source>
        <dbReference type="Proteomes" id="UP000008632"/>
    </source>
</evidence>
<sequence>MPLIRTPLLALAMALGTFAVPALADEVTPAAAPVAVETGDVTPGTATTAEVATGAAPAVEPVVEPVAEPAEAAERAAPARDEANYRFEYVYVKPEAPELQQIHKRMSQADLLGQLPEIQAIDGMFAMPRTLRYVAAECGEFGAFYRPDRAEVVLCYETLRTLYERGVEHQQALELGKEHPLRYVRANVRFILLHETGHALIHLLDVPATGRQEDAVDQLAAILMLRFAGLDETPEQVTENLGLAANWMLSNSTGAYNLDAYADEHALAEQRYFNLQCMIYGTDPQAFAHLVDTGDLTAARAAHCPGETRRVTRAWVRLLVPYLAPGHEAYHQEAMRYLERTRIPDGPMPAVVPEAES</sequence>
<feature type="chain" id="PRO_5003212427" description="Metallopeptidase" evidence="1">
    <location>
        <begin position="25"/>
        <end position="357"/>
    </location>
</feature>
<accession>E6WTE3</accession>
<reference evidence="2 3" key="1">
    <citation type="submission" date="2011-01" db="EMBL/GenBank/DDBJ databases">
        <title>Complete sequence of Pseudoxanthomonas suwonensis 11-1.</title>
        <authorList>
            <consortium name="US DOE Joint Genome Institute"/>
            <person name="Lucas S."/>
            <person name="Copeland A."/>
            <person name="Lapidus A."/>
            <person name="Cheng J.-F."/>
            <person name="Goodwin L."/>
            <person name="Pitluck S."/>
            <person name="Teshima H."/>
            <person name="Detter J.C."/>
            <person name="Han C."/>
            <person name="Tapia R."/>
            <person name="Land M."/>
            <person name="Hauser L."/>
            <person name="Kyrpides N."/>
            <person name="Ivanova N."/>
            <person name="Ovchinnikova G."/>
            <person name="Siebers A.K."/>
            <person name="Allgaier M."/>
            <person name="Thelen M.P."/>
            <person name="Hugenholtz P."/>
            <person name="Gladden J."/>
            <person name="Woyke T."/>
        </authorList>
    </citation>
    <scope>NUCLEOTIDE SEQUENCE [LARGE SCALE GENOMIC DNA]</scope>
    <source>
        <strain evidence="3">11-1</strain>
    </source>
</reference>
<dbReference type="Pfam" id="PF14247">
    <property type="entry name" value="DUF4344"/>
    <property type="match status" value="1"/>
</dbReference>
<evidence type="ECO:0000313" key="2">
    <source>
        <dbReference type="EMBL" id="ADV27442.1"/>
    </source>
</evidence>
<evidence type="ECO:0008006" key="4">
    <source>
        <dbReference type="Google" id="ProtNLM"/>
    </source>
</evidence>
<dbReference type="Proteomes" id="UP000008632">
    <property type="component" value="Chromosome"/>
</dbReference>
<dbReference type="eggNOG" id="COG0607">
    <property type="taxonomic scope" value="Bacteria"/>
</dbReference>
<protein>
    <recommendedName>
        <fullName evidence="4">Metallopeptidase</fullName>
    </recommendedName>
</protein>
<dbReference type="STRING" id="743721.Psesu_1597"/>
<dbReference type="AlphaFoldDB" id="E6WTE3"/>
<keyword evidence="3" id="KW-1185">Reference proteome</keyword>